<sequence length="162" mass="18065">VSELREKLEDVLKGEWTKISTTVNIVDVVLPPEPKTREQFLQYSCQLTLDPNTAGKRLSLSEGNRKVTCTGQDQLYPDHPERFTTGVRFCVERVCLDAVTGRWSGVGRMFIQQSHIKTSAEQGQMVDLDTITSPGVYSTIVVVIGSYTIMLGLKYQALSPPE</sequence>
<name>A0AAN8QKL1_9TELE</name>
<dbReference type="InterPro" id="IPR013320">
    <property type="entry name" value="ConA-like_dom_sf"/>
</dbReference>
<evidence type="ECO:0000313" key="2">
    <source>
        <dbReference type="EMBL" id="KAK6309289.1"/>
    </source>
</evidence>
<dbReference type="SMART" id="SM00589">
    <property type="entry name" value="PRY"/>
    <property type="match status" value="1"/>
</dbReference>
<dbReference type="Pfam" id="PF13765">
    <property type="entry name" value="PRY"/>
    <property type="match status" value="1"/>
</dbReference>
<dbReference type="Gene3D" id="2.60.120.920">
    <property type="match status" value="1"/>
</dbReference>
<proteinExistence type="predicted"/>
<dbReference type="Proteomes" id="UP001356427">
    <property type="component" value="Unassembled WGS sequence"/>
</dbReference>
<protein>
    <recommendedName>
        <fullName evidence="1">SPRY-associated domain-containing protein</fullName>
    </recommendedName>
</protein>
<dbReference type="InterPro" id="IPR043136">
    <property type="entry name" value="B30.2/SPRY_sf"/>
</dbReference>
<comment type="caution">
    <text evidence="2">The sequence shown here is derived from an EMBL/GenBank/DDBJ whole genome shotgun (WGS) entry which is preliminary data.</text>
</comment>
<keyword evidence="3" id="KW-1185">Reference proteome</keyword>
<reference evidence="2 3" key="1">
    <citation type="submission" date="2021-04" db="EMBL/GenBank/DDBJ databases">
        <authorList>
            <person name="De Guttry C."/>
            <person name="Zahm M."/>
            <person name="Klopp C."/>
            <person name="Cabau C."/>
            <person name="Louis A."/>
            <person name="Berthelot C."/>
            <person name="Parey E."/>
            <person name="Roest Crollius H."/>
            <person name="Montfort J."/>
            <person name="Robinson-Rechavi M."/>
            <person name="Bucao C."/>
            <person name="Bouchez O."/>
            <person name="Gislard M."/>
            <person name="Lluch J."/>
            <person name="Milhes M."/>
            <person name="Lampietro C."/>
            <person name="Lopez Roques C."/>
            <person name="Donnadieu C."/>
            <person name="Braasch I."/>
            <person name="Desvignes T."/>
            <person name="Postlethwait J."/>
            <person name="Bobe J."/>
            <person name="Wedekind C."/>
            <person name="Guiguen Y."/>
        </authorList>
    </citation>
    <scope>NUCLEOTIDE SEQUENCE [LARGE SCALE GENOMIC DNA]</scope>
    <source>
        <strain evidence="2">Cs_M1</strain>
        <tissue evidence="2">Blood</tissue>
    </source>
</reference>
<organism evidence="2 3">
    <name type="scientific">Coregonus suidteri</name>
    <dbReference type="NCBI Taxonomy" id="861788"/>
    <lineage>
        <taxon>Eukaryota</taxon>
        <taxon>Metazoa</taxon>
        <taxon>Chordata</taxon>
        <taxon>Craniata</taxon>
        <taxon>Vertebrata</taxon>
        <taxon>Euteleostomi</taxon>
        <taxon>Actinopterygii</taxon>
        <taxon>Neopterygii</taxon>
        <taxon>Teleostei</taxon>
        <taxon>Protacanthopterygii</taxon>
        <taxon>Salmoniformes</taxon>
        <taxon>Salmonidae</taxon>
        <taxon>Coregoninae</taxon>
        <taxon>Coregonus</taxon>
    </lineage>
</organism>
<feature type="domain" description="SPRY-associated" evidence="1">
    <location>
        <begin position="44"/>
        <end position="100"/>
    </location>
</feature>
<dbReference type="SUPFAM" id="SSF49899">
    <property type="entry name" value="Concanavalin A-like lectins/glucanases"/>
    <property type="match status" value="1"/>
</dbReference>
<gene>
    <name evidence="2" type="ORF">J4Q44_G00207520</name>
</gene>
<evidence type="ECO:0000259" key="1">
    <source>
        <dbReference type="SMART" id="SM00589"/>
    </source>
</evidence>
<accession>A0AAN8QKL1</accession>
<feature type="non-terminal residue" evidence="2">
    <location>
        <position position="1"/>
    </location>
</feature>
<dbReference type="EMBL" id="JAGTTL010000018">
    <property type="protein sequence ID" value="KAK6309289.1"/>
    <property type="molecule type" value="Genomic_DNA"/>
</dbReference>
<dbReference type="AlphaFoldDB" id="A0AAN8QKL1"/>
<dbReference type="InterPro" id="IPR006574">
    <property type="entry name" value="PRY"/>
</dbReference>
<evidence type="ECO:0000313" key="3">
    <source>
        <dbReference type="Proteomes" id="UP001356427"/>
    </source>
</evidence>